<dbReference type="SMR" id="K7EQF8"/>
<dbReference type="VEuPathDB" id="HostDB:ENSG00000196365"/>
<feature type="region of interest" description="Disordered" evidence="1">
    <location>
        <begin position="150"/>
        <end position="185"/>
    </location>
</feature>
<dbReference type="Pfam" id="PF02190">
    <property type="entry name" value="LON_substr_bdg"/>
    <property type="match status" value="1"/>
</dbReference>
<reference evidence="3 4" key="1">
    <citation type="journal article" date="2001" name="Nature">
        <title>Initial sequencing and analysis of the human genome.</title>
        <authorList>
            <consortium name="International Human Genome Sequencing Consortium"/>
            <person name="Lander E.S."/>
            <person name="Linton L.M."/>
            <person name="Birren B."/>
            <person name="Nusbaum C."/>
            <person name="Zody M.C."/>
            <person name="Baldwin J."/>
            <person name="Devon K."/>
            <person name="Dewar K."/>
            <person name="Doyle M."/>
            <person name="FitzHugh W."/>
            <person name="Funke R."/>
            <person name="Gage D."/>
            <person name="Harris K."/>
            <person name="Heaford A."/>
            <person name="Howland J."/>
            <person name="Kann L."/>
            <person name="Lehoczky J."/>
            <person name="LeVine R."/>
            <person name="McEwan P."/>
            <person name="McKernan K."/>
            <person name="Meldrim J."/>
            <person name="Mesirov J.P."/>
            <person name="Miranda C."/>
            <person name="Morris W."/>
            <person name="Naylor J."/>
            <person name="Raymond C."/>
            <person name="Rosetti M."/>
            <person name="Santos R."/>
            <person name="Sheridan A."/>
            <person name="Sougnez C."/>
            <person name="Stange-Thomann N."/>
            <person name="Stojanovic N."/>
            <person name="Subramanian A."/>
            <person name="Wyman D."/>
            <person name="Rogers J."/>
            <person name="Sulston J."/>
            <person name="Ainscough R."/>
            <person name="Beck S."/>
            <person name="Bentley D."/>
            <person name="Burton J."/>
            <person name="Clee C."/>
            <person name="Carter N."/>
            <person name="Coulson A."/>
            <person name="Deadman R."/>
            <person name="Deloukas P."/>
            <person name="Dunham A."/>
            <person name="Dunham I."/>
            <person name="Durbin R."/>
            <person name="French L."/>
            <person name="Grafham D."/>
            <person name="Gregory S."/>
            <person name="Hubbard T."/>
            <person name="Humphray S."/>
            <person name="Hunt A."/>
            <person name="Jones M."/>
            <person name="Lloyd C."/>
            <person name="McMurray A."/>
            <person name="Matthews L."/>
            <person name="Mercer S."/>
            <person name="Milne S."/>
            <person name="Mullikin J.C."/>
            <person name="Mungall A."/>
            <person name="Plumb R."/>
            <person name="Ross M."/>
            <person name="Shownkeen R."/>
            <person name="Sims S."/>
            <person name="Waterston R.H."/>
            <person name="Wilson R.K."/>
            <person name="Hillier L.W."/>
            <person name="McPherson J.D."/>
            <person name="Marra M.A."/>
            <person name="Mardis E.R."/>
            <person name="Fulton L.A."/>
            <person name="Chinwalla A.T."/>
            <person name="Pepin K.H."/>
            <person name="Gish W.R."/>
            <person name="Chissoe S.L."/>
            <person name="Wendl M.C."/>
            <person name="Delehaunty K.D."/>
            <person name="Miner T.L."/>
            <person name="Delehaunty A."/>
            <person name="Kramer J.B."/>
            <person name="Cook L.L."/>
            <person name="Fulton R.S."/>
            <person name="Johnson D.L."/>
            <person name="Minx P.J."/>
            <person name="Clifton S.W."/>
            <person name="Hawkins T."/>
            <person name="Branscomb E."/>
            <person name="Predki P."/>
            <person name="Richardson P."/>
            <person name="Wenning S."/>
            <person name="Slezak T."/>
            <person name="Doggett N."/>
            <person name="Cheng J.F."/>
            <person name="Olsen A."/>
            <person name="Lucas S."/>
            <person name="Elkin C."/>
            <person name="Uberbacher E."/>
            <person name="Frazier M."/>
            <person name="Gibbs R.A."/>
            <person name="Muzny D.M."/>
            <person name="Scherer S.E."/>
            <person name="Bouck J.B."/>
            <person name="Sodergren E.J."/>
            <person name="Worley K.C."/>
            <person name="Rives C.M."/>
            <person name="Gorrell J.H."/>
            <person name="Metzker M.L."/>
            <person name="Naylor S.L."/>
            <person name="Kucherlapati R.S."/>
            <person name="Nelson D.L."/>
            <person name="Weinstock G.M."/>
            <person name="Sakaki Y."/>
            <person name="Fujiyama A."/>
            <person name="Hattori M."/>
            <person name="Yada T."/>
            <person name="Toyoda A."/>
            <person name="Itoh T."/>
            <person name="Kawagoe C."/>
            <person name="Watanabe H."/>
            <person name="Totoki Y."/>
            <person name="Taylor T."/>
            <person name="Weissenbach J."/>
            <person name="Heilig R."/>
            <person name="Saurin W."/>
            <person name="Artiguenave F."/>
            <person name="Brottier P."/>
            <person name="Bruls T."/>
            <person name="Pelletier E."/>
            <person name="Robert C."/>
            <person name="Wincker P."/>
            <person name="Smith D.R."/>
            <person name="Doucette-Stamm L."/>
            <person name="Rubenfield M."/>
            <person name="Weinstock K."/>
            <person name="Lee H.M."/>
            <person name="Dubois J."/>
            <person name="Rosenthal A."/>
            <person name="Platzer M."/>
            <person name="Nyakatura G."/>
            <person name="Taudien S."/>
            <person name="Rump A."/>
            <person name="Yang H."/>
            <person name="Yu J."/>
            <person name="Wang J."/>
            <person name="Huang G."/>
            <person name="Gu J."/>
            <person name="Hood L."/>
            <person name="Rowen L."/>
            <person name="Madan A."/>
            <person name="Qin S."/>
            <person name="Davis R.W."/>
            <person name="Federspiel N.A."/>
            <person name="Abola A.P."/>
            <person name="Proctor M.J."/>
            <person name="Myers R.M."/>
            <person name="Schmutz J."/>
            <person name="Dickson M."/>
            <person name="Grimwood J."/>
            <person name="Cox D.R."/>
            <person name="Olson M.V."/>
            <person name="Kaul R."/>
            <person name="Raymond C."/>
            <person name="Shimizu N."/>
            <person name="Kawasaki K."/>
            <person name="Minoshima S."/>
            <person name="Evans G.A."/>
            <person name="Athanasiou M."/>
            <person name="Schultz R."/>
            <person name="Roe B.A."/>
            <person name="Chen F."/>
            <person name="Pan H."/>
            <person name="Ramser J."/>
            <person name="Lehrach H."/>
            <person name="Reinhardt R."/>
            <person name="McCombie W.R."/>
            <person name="de la Bastide M."/>
            <person name="Dedhia N."/>
            <person name="Blocker H."/>
            <person name="Hornischer K."/>
            <person name="Nordsiek G."/>
            <person name="Agarwala R."/>
            <person name="Aravind L."/>
            <person name="Bailey J.A."/>
            <person name="Bateman A."/>
            <person name="Batzoglou S."/>
            <person name="Birney E."/>
            <person name="Bork P."/>
            <person name="Brown D.G."/>
            <person name="Burge C.B."/>
            <person name="Cerutti L."/>
            <person name="Chen H.C."/>
            <person name="Church D."/>
            <person name="Clamp M."/>
            <person name="Copley R.R."/>
            <person name="Doerks T."/>
            <person name="Eddy S.R."/>
            <person name="Eichler E.E."/>
            <person name="Furey T.S."/>
            <person name="Galagan J."/>
            <person name="Gilbert J.G."/>
            <person name="Harmon C."/>
            <person name="Hayashizaki Y."/>
            <person name="Haussler D."/>
            <person name="Hermjakob H."/>
            <person name="Hokamp K."/>
            <person name="Jang W."/>
            <person name="Johnson L.S."/>
            <person name="Jones T.A."/>
            <person name="Kasif S."/>
            <person name="Kaspryzk A."/>
            <person name="Kennedy S."/>
            <person name="Kent W.J."/>
            <person name="Kitts P."/>
            <person name="Koonin E.V."/>
            <person name="Korf I."/>
            <person name="Kulp D."/>
            <person name="Lancet D."/>
            <person name="Lowe T.M."/>
            <person name="McLysaght A."/>
            <person name="Mikkelsen T."/>
            <person name="Moran J.V."/>
            <person name="Mulder N."/>
            <person name="Pollara V.J."/>
            <person name="Ponting C.P."/>
            <person name="Schuler G."/>
            <person name="Schultz J."/>
            <person name="Slater G."/>
            <person name="Smit A.F."/>
            <person name="Stupka E."/>
            <person name="Szustakowski J."/>
            <person name="Thierry-Mieg D."/>
            <person name="Thierry-Mieg J."/>
            <person name="Wagner L."/>
            <person name="Wallis J."/>
            <person name="Wheeler R."/>
            <person name="Williams A."/>
            <person name="Wolf Y.I."/>
            <person name="Wolfe K.H."/>
            <person name="Yang S.P."/>
            <person name="Yeh R.F."/>
            <person name="Collins F."/>
            <person name="Guyer M.S."/>
            <person name="Peterson J."/>
            <person name="Felsenfeld A."/>
            <person name="Wetterstrand K.A."/>
            <person name="Patrinos A."/>
            <person name="Morgan M.J."/>
            <person name="de Jong P."/>
            <person name="Catanese J.J."/>
            <person name="Osoegawa K."/>
            <person name="Shizuya H."/>
            <person name="Choi S."/>
            <person name="Chen Y.J."/>
        </authorList>
    </citation>
    <scope>NUCLEOTIDE SEQUENCE [LARGE SCALE GENOMIC DNA]</scope>
</reference>
<accession>K7EQF8</accession>
<dbReference type="OrthoDB" id="2411602at2759"/>
<sequence length="185" mass="20281">GGAEEGAGGAGGSAGAGEGPVITALTPMTIPDVFPHLPLIAITRNPVFPRFIKIIEVKNKKLVELLRRKVRLAQPYVGVFLKRDDSNESDVVESLDEIYHTGTFAQIHEMQDLGDKLRMIVMGHRREASAGSSSQPQRLIHTCLAPVSESISADSWRWSPRSRRRRTSTSPAGSQSGARRRRRTS</sequence>
<dbReference type="GO" id="GO:0005524">
    <property type="term" value="F:ATP binding"/>
    <property type="evidence" value="ECO:0007669"/>
    <property type="project" value="InterPro"/>
</dbReference>
<keyword evidence="5 6" id="KW-1267">Proteomics identification</keyword>
<dbReference type="Proteomes" id="UP000005640">
    <property type="component" value="Chromosome 19"/>
</dbReference>
<evidence type="ECO:0007829" key="5">
    <source>
        <dbReference type="PeptideAtlas" id="K7EQF8"/>
    </source>
</evidence>
<evidence type="ECO:0007829" key="9">
    <source>
        <dbReference type="PubMed" id="25944712"/>
    </source>
</evidence>
<dbReference type="FunFam" id="2.30.130.40:FF:000004">
    <property type="entry name" value="Lon protease homolog, mitochondrial"/>
    <property type="match status" value="1"/>
</dbReference>
<dbReference type="ChiTaRS" id="LONP1">
    <property type="organism name" value="human"/>
</dbReference>
<dbReference type="EMBL" id="AC011499">
    <property type="status" value="NOT_ANNOTATED_CDS"/>
    <property type="molecule type" value="Genomic_DNA"/>
</dbReference>
<protein>
    <submittedName>
        <fullName evidence="3">Lon peptidase 1, mitochondrial</fullName>
    </submittedName>
</protein>
<dbReference type="Gene3D" id="2.30.130.40">
    <property type="entry name" value="LON domain-like"/>
    <property type="match status" value="1"/>
</dbReference>
<dbReference type="PANTHER" id="PTHR43718:SF2">
    <property type="entry name" value="LON PROTEASE HOMOLOG, MITOCHONDRIAL"/>
    <property type="match status" value="1"/>
</dbReference>
<evidence type="ECO:0000259" key="2">
    <source>
        <dbReference type="PROSITE" id="PS51787"/>
    </source>
</evidence>
<reference evidence="7" key="4">
    <citation type="journal article" date="2011" name="BMC Syst. Biol.">
        <title>Initial characterization of the human central proteome.</title>
        <authorList>
            <person name="Burkard T.R."/>
            <person name="Planyavsky M."/>
            <person name="Kaupe I."/>
            <person name="Breitwieser F.P."/>
            <person name="Burckstummer T."/>
            <person name="Bennett K.L."/>
            <person name="Superti-Furga G."/>
            <person name="Colinge J."/>
        </authorList>
    </citation>
    <scope>IDENTIFICATION BY MASS SPECTROMETRY [LARGE SCALE ANALYSIS]</scope>
</reference>
<evidence type="ECO:0000313" key="3">
    <source>
        <dbReference type="Ensembl" id="ENSP00000467808.1"/>
    </source>
</evidence>
<keyword evidence="4" id="KW-1185">Reference proteome</keyword>
<dbReference type="SMART" id="SM00464">
    <property type="entry name" value="LON"/>
    <property type="match status" value="1"/>
</dbReference>
<feature type="non-terminal residue" evidence="3">
    <location>
        <position position="1"/>
    </location>
</feature>
<dbReference type="Bgee" id="ENSG00000196365">
    <property type="expression patterns" value="Expressed in right adrenal gland and 193 other cell types or tissues"/>
</dbReference>
<dbReference type="SUPFAM" id="SSF88697">
    <property type="entry name" value="PUA domain-like"/>
    <property type="match status" value="1"/>
</dbReference>
<dbReference type="UCSC" id="uc060sct.1">
    <property type="organism name" value="human"/>
</dbReference>
<dbReference type="Ensembl" id="ENST00000590558.5">
    <property type="protein sequence ID" value="ENSP00000467808.1"/>
    <property type="gene ID" value="ENSG00000196365.12"/>
</dbReference>
<evidence type="ECO:0000256" key="1">
    <source>
        <dbReference type="SAM" id="MobiDB-lite"/>
    </source>
</evidence>
<feature type="domain" description="Lon N-terminal" evidence="2">
    <location>
        <begin position="37"/>
        <end position="185"/>
    </location>
</feature>
<reference evidence="9" key="6">
    <citation type="journal article" date="2015" name="Proteomics">
        <title>N-terminome analysis of the human mitochondrial proteome.</title>
        <authorList>
            <person name="Vaca Jacome A.S."/>
            <person name="Rabilloud T."/>
            <person name="Schaeffer-Reiss C."/>
            <person name="Rompais M."/>
            <person name="Ayoub D."/>
            <person name="Lane L."/>
            <person name="Bairoch A."/>
            <person name="Van Dorsselaer A."/>
            <person name="Carapito C."/>
        </authorList>
    </citation>
    <scope>IDENTIFICATION BY MASS SPECTROMETRY [LARGE SCALE ANALYSIS]</scope>
</reference>
<dbReference type="GO" id="GO:0030163">
    <property type="term" value="P:protein catabolic process"/>
    <property type="evidence" value="ECO:0007669"/>
    <property type="project" value="InterPro"/>
</dbReference>
<dbReference type="InterPro" id="IPR015947">
    <property type="entry name" value="PUA-like_sf"/>
</dbReference>
<dbReference type="MassIVE" id="K7EQF8"/>
<reference evidence="3" key="7">
    <citation type="submission" date="2025-08" db="UniProtKB">
        <authorList>
            <consortium name="Ensembl"/>
        </authorList>
    </citation>
    <scope>IDENTIFICATION</scope>
</reference>
<reference evidence="3" key="8">
    <citation type="submission" date="2025-09" db="UniProtKB">
        <authorList>
            <consortium name="Ensembl"/>
        </authorList>
    </citation>
    <scope>IDENTIFICATION</scope>
</reference>
<reference evidence="3 4" key="2">
    <citation type="journal article" date="2004" name="Nature">
        <title>The DNA sequence and biology of human chromosome 19.</title>
        <authorList>
            <person name="Grimwood J."/>
            <person name="Gordon L.A."/>
            <person name="Olsen A."/>
            <person name="Terry A."/>
            <person name="Schmutz J."/>
            <person name="Lamerdin J."/>
            <person name="Hellsten U."/>
            <person name="Goodstein D."/>
            <person name="Couronne O."/>
            <person name="Tran-Gyamfi M."/>
            <person name="Aerts A."/>
            <person name="Altherr M."/>
            <person name="Ashworth L."/>
            <person name="Bajorek E."/>
            <person name="Black S."/>
            <person name="Branscomb E."/>
            <person name="Caenepeel S."/>
            <person name="Carrano A."/>
            <person name="Caoile C."/>
            <person name="Chan Y.M."/>
            <person name="Christensen M."/>
            <person name="Cleland C.A."/>
            <person name="Copeland A."/>
            <person name="Dalin E."/>
            <person name="Dehal P."/>
            <person name="Denys M."/>
            <person name="Detter J.C."/>
            <person name="Escobar J."/>
            <person name="Flowers D."/>
            <person name="Fotopulos D."/>
            <person name="Garcia C."/>
            <person name="Georgescu A.M."/>
            <person name="Glavina T."/>
            <person name="Gomez M."/>
            <person name="Gonzales E."/>
            <person name="Groza M."/>
            <person name="Hammon N."/>
            <person name="Hawkins T."/>
            <person name="Haydu L."/>
            <person name="Ho I."/>
            <person name="Huang W."/>
            <person name="Israni S."/>
            <person name="Jett J."/>
            <person name="Kadner K."/>
            <person name="Kimball H."/>
            <person name="Kobayashi A."/>
            <person name="Larionov V."/>
            <person name="Leem S.H."/>
            <person name="Lopez F."/>
            <person name="Lou Y."/>
            <person name="Lowry S."/>
            <person name="Malfatti S."/>
            <person name="Martinez D."/>
            <person name="McCready P."/>
            <person name="Medina C."/>
            <person name="Morgan J."/>
            <person name="Nelson K."/>
            <person name="Nolan M."/>
            <person name="Ovcharenko I."/>
            <person name="Pitluck S."/>
            <person name="Pollard M."/>
            <person name="Popkie A.P."/>
            <person name="Predki P."/>
            <person name="Quan G."/>
            <person name="Ramirez L."/>
            <person name="Rash S."/>
            <person name="Retterer J."/>
            <person name="Rodriguez A."/>
            <person name="Rogers S."/>
            <person name="Salamov A."/>
            <person name="Salazar A."/>
            <person name="She X."/>
            <person name="Smith D."/>
            <person name="Slezak T."/>
            <person name="Solovyev V."/>
            <person name="Thayer N."/>
            <person name="Tice H."/>
            <person name="Tsai M."/>
            <person name="Ustaszewska A."/>
            <person name="Vo N."/>
            <person name="Wagner M."/>
            <person name="Wheeler J."/>
            <person name="Wu K."/>
            <person name="Xie G."/>
            <person name="Yang J."/>
            <person name="Dubchak I."/>
            <person name="Furey T.S."/>
            <person name="DeJong P."/>
            <person name="Dickson M."/>
            <person name="Gordon D."/>
            <person name="Eichler E.E."/>
            <person name="Pennacchio L.A."/>
            <person name="Richardson P."/>
            <person name="Stubbs L."/>
            <person name="Rokhsar D.S."/>
            <person name="Myers R.M."/>
            <person name="Rubin E.M."/>
            <person name="Lucas S.M."/>
        </authorList>
    </citation>
    <scope>NUCLEOTIDE SEQUENCE [LARGE SCALE GENOMIC DNA]</scope>
</reference>
<dbReference type="InterPro" id="IPR046336">
    <property type="entry name" value="Lon_prtase_N_sf"/>
</dbReference>
<name>K7EQF8_HUMAN</name>
<dbReference type="AlphaFoldDB" id="K7EQF8"/>
<dbReference type="GO" id="GO:0004252">
    <property type="term" value="F:serine-type endopeptidase activity"/>
    <property type="evidence" value="ECO:0007669"/>
    <property type="project" value="InterPro"/>
</dbReference>
<dbReference type="Ensembl" id="ENST00000590558.5">
    <property type="protein sequence ID" value="ENSP00000467808.1"/>
    <property type="gene ID" value="ENSG00000196365.13"/>
</dbReference>
<evidence type="ECO:0000313" key="4">
    <source>
        <dbReference type="Proteomes" id="UP000005640"/>
    </source>
</evidence>
<dbReference type="PROSITE" id="PS51787">
    <property type="entry name" value="LON_N"/>
    <property type="match status" value="1"/>
</dbReference>
<evidence type="ECO:0007829" key="6">
    <source>
        <dbReference type="ProteomicsDB" id="K7EQF8"/>
    </source>
</evidence>
<dbReference type="GO" id="GO:0004176">
    <property type="term" value="F:ATP-dependent peptidase activity"/>
    <property type="evidence" value="ECO:0007669"/>
    <property type="project" value="InterPro"/>
</dbReference>
<proteinExistence type="evidence at protein level"/>
<dbReference type="HOGENOM" id="CLU_1464484_0_0_1"/>
<reference evidence="3 4" key="3">
    <citation type="journal article" date="2004" name="Nature">
        <title>Finishing the euchromatic sequence of the human genome.</title>
        <authorList>
            <consortium name="International Human Genome Sequencing Consortium"/>
        </authorList>
    </citation>
    <scope>NUCLEOTIDE SEQUENCE [LARGE SCALE GENOMIC DNA]</scope>
</reference>
<dbReference type="InterPro" id="IPR027065">
    <property type="entry name" value="Lon_Prtase"/>
</dbReference>
<dbReference type="PANTHER" id="PTHR43718">
    <property type="entry name" value="LON PROTEASE"/>
    <property type="match status" value="1"/>
</dbReference>
<dbReference type="ExpressionAtlas" id="K7EQF8">
    <property type="expression patterns" value="baseline and differential"/>
</dbReference>
<gene>
    <name evidence="3" type="primary">LONP1</name>
</gene>
<evidence type="ECO:0007829" key="8">
    <source>
        <dbReference type="PubMed" id="24275569"/>
    </source>
</evidence>
<evidence type="ECO:0007829" key="7">
    <source>
        <dbReference type="PubMed" id="21269460"/>
    </source>
</evidence>
<dbReference type="InterPro" id="IPR003111">
    <property type="entry name" value="Lon_prtase_N"/>
</dbReference>
<reference evidence="8" key="5">
    <citation type="journal article" date="2014" name="J. Proteomics">
        <title>An enzyme assisted RP-RPLC approach for in-depth analysis of human liver phosphoproteome.</title>
        <authorList>
            <person name="Bian Y."/>
            <person name="Song C."/>
            <person name="Cheng K."/>
            <person name="Dong M."/>
            <person name="Wang F."/>
            <person name="Huang J."/>
            <person name="Sun D."/>
            <person name="Wang L."/>
            <person name="Ye M."/>
            <person name="Zou H."/>
        </authorList>
    </citation>
    <scope>IDENTIFICATION BY MASS SPECTROMETRY [LARGE SCALE ANALYSIS]</scope>
</reference>
<dbReference type="HGNC" id="HGNC:9479">
    <property type="gene designation" value="LONP1"/>
</dbReference>
<dbReference type="GeneTree" id="ENSGT00530000063553"/>
<organism evidence="3 4">
    <name type="scientific">Homo sapiens</name>
    <name type="common">Human</name>
    <dbReference type="NCBI Taxonomy" id="9606"/>
    <lineage>
        <taxon>Eukaryota</taxon>
        <taxon>Metazoa</taxon>
        <taxon>Chordata</taxon>
        <taxon>Craniata</taxon>
        <taxon>Vertebrata</taxon>
        <taxon>Euteleostomi</taxon>
        <taxon>Mammalia</taxon>
        <taxon>Eutheria</taxon>
        <taxon>Euarchontoglires</taxon>
        <taxon>Primates</taxon>
        <taxon>Haplorrhini</taxon>
        <taxon>Catarrhini</taxon>
        <taxon>Hominidae</taxon>
        <taxon>Homo</taxon>
    </lineage>
</organism>
<dbReference type="OpenTargets" id="ENSG00000196365"/>